<dbReference type="PROSITE" id="PS50005">
    <property type="entry name" value="TPR"/>
    <property type="match status" value="1"/>
</dbReference>
<proteinExistence type="predicted"/>
<protein>
    <submittedName>
        <fullName evidence="2">Uncharacterized protein</fullName>
    </submittedName>
</protein>
<dbReference type="EMBL" id="MWMH01000001">
    <property type="protein sequence ID" value="OOP75168.1"/>
    <property type="molecule type" value="Genomic_DNA"/>
</dbReference>
<accession>A0A1S9NCG4</accession>
<evidence type="ECO:0000313" key="3">
    <source>
        <dbReference type="Proteomes" id="UP000190959"/>
    </source>
</evidence>
<dbReference type="Pfam" id="PF13181">
    <property type="entry name" value="TPR_8"/>
    <property type="match status" value="2"/>
</dbReference>
<dbReference type="SUPFAM" id="SSF48452">
    <property type="entry name" value="TPR-like"/>
    <property type="match status" value="1"/>
</dbReference>
<feature type="repeat" description="TPR" evidence="1">
    <location>
        <begin position="37"/>
        <end position="70"/>
    </location>
</feature>
<dbReference type="AlphaFoldDB" id="A0A1S9NCG4"/>
<dbReference type="Proteomes" id="UP000190959">
    <property type="component" value="Unassembled WGS sequence"/>
</dbReference>
<sequence length="117" mass="14129">MYVVYNELGNIADKFCNDYERAQYYYNLAINLRKDYADVYNNLAILYAKNNNTTEAENCFIKELGIEPKHKYLLENYTTFLQLADRNVEDITYLKNVGWDRQSQYRSYACFMWYVFL</sequence>
<organism evidence="2 3">
    <name type="scientific">Clostridium beijerinckii</name>
    <name type="common">Clostridium MP</name>
    <dbReference type="NCBI Taxonomy" id="1520"/>
    <lineage>
        <taxon>Bacteria</taxon>
        <taxon>Bacillati</taxon>
        <taxon>Bacillota</taxon>
        <taxon>Clostridia</taxon>
        <taxon>Eubacteriales</taxon>
        <taxon>Clostridiaceae</taxon>
        <taxon>Clostridium</taxon>
    </lineage>
</organism>
<keyword evidence="1" id="KW-0802">TPR repeat</keyword>
<evidence type="ECO:0000256" key="1">
    <source>
        <dbReference type="PROSITE-ProRule" id="PRU00339"/>
    </source>
</evidence>
<name>A0A1S9NCG4_CLOBE</name>
<dbReference type="InterPro" id="IPR019734">
    <property type="entry name" value="TPR_rpt"/>
</dbReference>
<gene>
    <name evidence="2" type="ORF">CBEIBR21_03085</name>
</gene>
<dbReference type="Gene3D" id="1.25.40.10">
    <property type="entry name" value="Tetratricopeptide repeat domain"/>
    <property type="match status" value="1"/>
</dbReference>
<reference evidence="2 3" key="1">
    <citation type="submission" date="2017-02" db="EMBL/GenBank/DDBJ databases">
        <title>Genome sequence of Clostridium beijerinckii Br21.</title>
        <authorList>
            <person name="Fonseca B.C."/>
            <person name="Guazzaroni M.E."/>
            <person name="Riano-Pachon D.M."/>
            <person name="Reginatto V."/>
        </authorList>
    </citation>
    <scope>NUCLEOTIDE SEQUENCE [LARGE SCALE GENOMIC DNA]</scope>
    <source>
        <strain evidence="2 3">Br21</strain>
    </source>
</reference>
<evidence type="ECO:0000313" key="2">
    <source>
        <dbReference type="EMBL" id="OOP75168.1"/>
    </source>
</evidence>
<dbReference type="RefSeq" id="WP_078114546.1">
    <property type="nucleotide sequence ID" value="NZ_MWMH01000001.1"/>
</dbReference>
<comment type="caution">
    <text evidence="2">The sequence shown here is derived from an EMBL/GenBank/DDBJ whole genome shotgun (WGS) entry which is preliminary data.</text>
</comment>
<dbReference type="SMART" id="SM00028">
    <property type="entry name" value="TPR"/>
    <property type="match status" value="2"/>
</dbReference>
<dbReference type="InterPro" id="IPR011990">
    <property type="entry name" value="TPR-like_helical_dom_sf"/>
</dbReference>